<protein>
    <submittedName>
        <fullName evidence="2">Thiosulfate sulfurtransferase GlpE</fullName>
    </submittedName>
</protein>
<gene>
    <name evidence="2" type="ORF">ALPR1_15969</name>
</gene>
<proteinExistence type="predicted"/>
<dbReference type="SMART" id="SM00450">
    <property type="entry name" value="RHOD"/>
    <property type="match status" value="1"/>
</dbReference>
<name>A3I0Z5_9BACT</name>
<sequence length="152" mass="17606">MFFMTNFSFGQSFAYKTLLSGLYDNEFPVLAPNEISDLSNFQILDTREKEEYEVSHIEGAQWVGFDTFDFDKIDSLDKEKPVLVYCTVGARSQEIGKKLQENGFKKVFNLYGGIIQWSNDEKPLYHEGLTTKKVHTYSKAWGIWLTKGEKVY</sequence>
<dbReference type="OrthoDB" id="598065at2"/>
<dbReference type="STRING" id="388413.ALPR1_15969"/>
<dbReference type="EMBL" id="AAXU02000001">
    <property type="protein sequence ID" value="EAZ80141.1"/>
    <property type="molecule type" value="Genomic_DNA"/>
</dbReference>
<dbReference type="eggNOG" id="COG0607">
    <property type="taxonomic scope" value="Bacteria"/>
</dbReference>
<dbReference type="Pfam" id="PF00581">
    <property type="entry name" value="Rhodanese"/>
    <property type="match status" value="1"/>
</dbReference>
<keyword evidence="3" id="KW-1185">Reference proteome</keyword>
<dbReference type="Proteomes" id="UP000003919">
    <property type="component" value="Unassembled WGS sequence"/>
</dbReference>
<dbReference type="GO" id="GO:0016740">
    <property type="term" value="F:transferase activity"/>
    <property type="evidence" value="ECO:0007669"/>
    <property type="project" value="UniProtKB-KW"/>
</dbReference>
<dbReference type="AlphaFoldDB" id="A3I0Z5"/>
<dbReference type="CDD" id="cd00158">
    <property type="entry name" value="RHOD"/>
    <property type="match status" value="1"/>
</dbReference>
<reference evidence="2 3" key="1">
    <citation type="journal article" date="2011" name="J. Bacteriol.">
        <title>Complete genome sequence of Algoriphagus sp. PR1, bacterial prey of a colony-forming choanoflagellate.</title>
        <authorList>
            <person name="Alegado R.A."/>
            <person name="Ferriera S."/>
            <person name="Nusbaum C."/>
            <person name="Young S.K."/>
            <person name="Zeng Q."/>
            <person name="Imamovic A."/>
            <person name="Fairclough S.R."/>
            <person name="King N."/>
        </authorList>
    </citation>
    <scope>NUCLEOTIDE SEQUENCE [LARGE SCALE GENOMIC DNA]</scope>
    <source>
        <strain evidence="2 3">PR1</strain>
    </source>
</reference>
<dbReference type="NCBIfam" id="NF045521">
    <property type="entry name" value="rhoda_near_glyco"/>
    <property type="match status" value="1"/>
</dbReference>
<dbReference type="HOGENOM" id="CLU_089574_5_0_10"/>
<dbReference type="InterPro" id="IPR036873">
    <property type="entry name" value="Rhodanese-like_dom_sf"/>
</dbReference>
<dbReference type="PANTHER" id="PTHR43031">
    <property type="entry name" value="FAD-DEPENDENT OXIDOREDUCTASE"/>
    <property type="match status" value="1"/>
</dbReference>
<dbReference type="SUPFAM" id="SSF52821">
    <property type="entry name" value="Rhodanese/Cell cycle control phosphatase"/>
    <property type="match status" value="1"/>
</dbReference>
<comment type="caution">
    <text evidence="2">The sequence shown here is derived from an EMBL/GenBank/DDBJ whole genome shotgun (WGS) entry which is preliminary data.</text>
</comment>
<evidence type="ECO:0000313" key="3">
    <source>
        <dbReference type="Proteomes" id="UP000003919"/>
    </source>
</evidence>
<dbReference type="PANTHER" id="PTHR43031:SF17">
    <property type="entry name" value="SULFURTRANSFERASE YTWF-RELATED"/>
    <property type="match status" value="1"/>
</dbReference>
<dbReference type="PROSITE" id="PS50206">
    <property type="entry name" value="RHODANESE_3"/>
    <property type="match status" value="1"/>
</dbReference>
<feature type="domain" description="Rhodanese" evidence="1">
    <location>
        <begin position="37"/>
        <end position="126"/>
    </location>
</feature>
<dbReference type="InterPro" id="IPR050229">
    <property type="entry name" value="GlpE_sulfurtransferase"/>
</dbReference>
<dbReference type="InterPro" id="IPR001763">
    <property type="entry name" value="Rhodanese-like_dom"/>
</dbReference>
<evidence type="ECO:0000313" key="2">
    <source>
        <dbReference type="EMBL" id="EAZ80141.1"/>
    </source>
</evidence>
<evidence type="ECO:0000259" key="1">
    <source>
        <dbReference type="PROSITE" id="PS50206"/>
    </source>
</evidence>
<organism evidence="2 3">
    <name type="scientific">Algoriphagus machipongonensis</name>
    <dbReference type="NCBI Taxonomy" id="388413"/>
    <lineage>
        <taxon>Bacteria</taxon>
        <taxon>Pseudomonadati</taxon>
        <taxon>Bacteroidota</taxon>
        <taxon>Cytophagia</taxon>
        <taxon>Cytophagales</taxon>
        <taxon>Cyclobacteriaceae</taxon>
        <taxon>Algoriphagus</taxon>
    </lineage>
</organism>
<dbReference type="Gene3D" id="3.40.250.10">
    <property type="entry name" value="Rhodanese-like domain"/>
    <property type="match status" value="1"/>
</dbReference>
<accession>A3I0Z5</accession>